<comment type="function">
    <text evidence="1 19">Component of the ubiquinol-cytochrome c reductase complex (complex III or cytochrome b-c1 complex) that is part of the mitochondrial respiratory chain. The b-c1 complex mediates electron transfer from ubiquinol to cytochrome c. Contributes to the generation of a proton gradient across the mitochondrial membrane that is then used for ATP synthesis.</text>
</comment>
<evidence type="ECO:0000256" key="7">
    <source>
        <dbReference type="ARBA" id="ARBA00022660"/>
    </source>
</evidence>
<evidence type="ECO:0000256" key="11">
    <source>
        <dbReference type="ARBA" id="ARBA00022982"/>
    </source>
</evidence>
<dbReference type="GO" id="GO:0008121">
    <property type="term" value="F:quinol-cytochrome-c reductase activity"/>
    <property type="evidence" value="ECO:0007669"/>
    <property type="project" value="InterPro"/>
</dbReference>
<evidence type="ECO:0000256" key="18">
    <source>
        <dbReference type="PIRSR" id="PIRSR038885-2"/>
    </source>
</evidence>
<dbReference type="PIRSF" id="PIRSF038885">
    <property type="entry name" value="COB"/>
    <property type="match status" value="1"/>
</dbReference>
<dbReference type="PANTHER" id="PTHR19271:SF16">
    <property type="entry name" value="CYTOCHROME B"/>
    <property type="match status" value="1"/>
</dbReference>
<dbReference type="Gene3D" id="1.20.810.10">
    <property type="entry name" value="Cytochrome Bc1 Complex, Chain C"/>
    <property type="match status" value="1"/>
</dbReference>
<evidence type="ECO:0000256" key="2">
    <source>
        <dbReference type="ARBA" id="ARBA00004448"/>
    </source>
</evidence>
<feature type="binding site" evidence="17">
    <location>
        <position position="206"/>
    </location>
    <ligand>
        <name>a ubiquinone</name>
        <dbReference type="ChEBI" id="CHEBI:16389"/>
    </ligand>
</feature>
<name>A0A2S0AYE0_9HYME</name>
<feature type="binding site" description="axial binding residue" evidence="18">
    <location>
        <position position="201"/>
    </location>
    <ligand>
        <name>heme b</name>
        <dbReference type="ChEBI" id="CHEBI:60344"/>
        <label>b566</label>
    </ligand>
    <ligandPart>
        <name>Fe</name>
        <dbReference type="ChEBI" id="CHEBI:18248"/>
    </ligandPart>
</feature>
<evidence type="ECO:0000256" key="12">
    <source>
        <dbReference type="ARBA" id="ARBA00022989"/>
    </source>
</evidence>
<feature type="transmembrane region" description="Helical" evidence="19">
    <location>
        <begin position="34"/>
        <end position="56"/>
    </location>
</feature>
<dbReference type="InterPro" id="IPR005797">
    <property type="entry name" value="Cyt_b/b6_N"/>
</dbReference>
<feature type="domain" description="Cytochrome b/b6 N-terminal region profile" evidence="20">
    <location>
        <begin position="2"/>
        <end position="214"/>
    </location>
</feature>
<evidence type="ECO:0000256" key="5">
    <source>
        <dbReference type="ARBA" id="ARBA00022448"/>
    </source>
</evidence>
<evidence type="ECO:0000256" key="10">
    <source>
        <dbReference type="ARBA" id="ARBA00022792"/>
    </source>
</evidence>
<evidence type="ECO:0000256" key="8">
    <source>
        <dbReference type="ARBA" id="ARBA00022692"/>
    </source>
</evidence>
<comment type="subcellular location">
    <subcellularLocation>
        <location evidence="2">Mitochondrion inner membrane</location>
        <topology evidence="2">Multi-pass membrane protein</topology>
    </subcellularLocation>
</comment>
<dbReference type="PANTHER" id="PTHR19271">
    <property type="entry name" value="CYTOCHROME B"/>
    <property type="match status" value="1"/>
</dbReference>
<dbReference type="CDD" id="cd00284">
    <property type="entry name" value="Cytochrome_b_N"/>
    <property type="match status" value="1"/>
</dbReference>
<keyword evidence="11 19" id="KW-0249">Electron transport</keyword>
<keyword evidence="8 19" id="KW-0812">Transmembrane</keyword>
<dbReference type="InterPro" id="IPR048260">
    <property type="entry name" value="Cytochrome_b_C_euk/bac"/>
</dbReference>
<feature type="transmembrane region" description="Helical" evidence="19">
    <location>
        <begin position="145"/>
        <end position="166"/>
    </location>
</feature>
<dbReference type="GO" id="GO:0016491">
    <property type="term" value="F:oxidoreductase activity"/>
    <property type="evidence" value="ECO:0007669"/>
    <property type="project" value="UniProtKB-UniRule"/>
</dbReference>
<evidence type="ECO:0000313" key="22">
    <source>
        <dbReference type="EMBL" id="ALJ93725.1"/>
    </source>
</evidence>
<dbReference type="Pfam" id="PF00033">
    <property type="entry name" value="Cytochrome_B"/>
    <property type="match status" value="1"/>
</dbReference>
<evidence type="ECO:0000256" key="13">
    <source>
        <dbReference type="ARBA" id="ARBA00023004"/>
    </source>
</evidence>
<proteinExistence type="inferred from homology"/>
<keyword evidence="5 19" id="KW-0813">Transport</keyword>
<feature type="domain" description="Cytochrome b/b6 C-terminal region profile" evidence="21">
    <location>
        <begin position="215"/>
        <end position="384"/>
    </location>
</feature>
<evidence type="ECO:0000256" key="16">
    <source>
        <dbReference type="ARBA" id="ARBA00023136"/>
    </source>
</evidence>
<accession>A0A2S0AYE0</accession>
<dbReference type="GO" id="GO:0006122">
    <property type="term" value="P:mitochondrial electron transport, ubiquinol to cytochrome c"/>
    <property type="evidence" value="ECO:0007669"/>
    <property type="project" value="TreeGrafter"/>
</dbReference>
<evidence type="ECO:0000256" key="9">
    <source>
        <dbReference type="ARBA" id="ARBA00022723"/>
    </source>
</evidence>
<keyword evidence="7 19" id="KW-0679">Respiratory chain</keyword>
<reference evidence="22" key="1">
    <citation type="submission" date="2015-04" db="EMBL/GenBank/DDBJ databases">
        <title>The complete mitochondrial genome of Ettchellsia sinica.</title>
        <authorList>
            <person name="Wei S.J."/>
            <person name="Wu Q.L."/>
        </authorList>
    </citation>
    <scope>NUCLEOTIDE SEQUENCE</scope>
</reference>
<dbReference type="PROSITE" id="PS51003">
    <property type="entry name" value="CYTB_CTER"/>
    <property type="match status" value="1"/>
</dbReference>
<dbReference type="InterPro" id="IPR016174">
    <property type="entry name" value="Di-haem_cyt_TM"/>
</dbReference>
<keyword evidence="12 19" id="KW-1133">Transmembrane helix</keyword>
<keyword evidence="10" id="KW-0999">Mitochondrion inner membrane</keyword>
<evidence type="ECO:0000256" key="1">
    <source>
        <dbReference type="ARBA" id="ARBA00002566"/>
    </source>
</evidence>
<dbReference type="InterPro" id="IPR036150">
    <property type="entry name" value="Cyt_b/b6_C_sf"/>
</dbReference>
<feature type="transmembrane region" description="Helical" evidence="19">
    <location>
        <begin position="186"/>
        <end position="205"/>
    </location>
</feature>
<evidence type="ECO:0000256" key="3">
    <source>
        <dbReference type="ARBA" id="ARBA00011649"/>
    </source>
</evidence>
<evidence type="ECO:0000256" key="19">
    <source>
        <dbReference type="RuleBase" id="RU362117"/>
    </source>
</evidence>
<evidence type="ECO:0000256" key="6">
    <source>
        <dbReference type="ARBA" id="ARBA00022617"/>
    </source>
</evidence>
<dbReference type="SUPFAM" id="SSF81648">
    <property type="entry name" value="a domain/subunit of cytochrome bc1 complex (Ubiquinol-cytochrome c reductase)"/>
    <property type="match status" value="1"/>
</dbReference>
<dbReference type="InterPro" id="IPR027387">
    <property type="entry name" value="Cytb/b6-like_sf"/>
</dbReference>
<dbReference type="AlphaFoldDB" id="A0A2S0AYE0"/>
<feature type="transmembrane region" description="Helical" evidence="19">
    <location>
        <begin position="354"/>
        <end position="373"/>
    </location>
</feature>
<comment type="cofactor">
    <cofactor evidence="18">
        <name>heme</name>
        <dbReference type="ChEBI" id="CHEBI:30413"/>
    </cofactor>
    <text evidence="18">Binds 2 heme groups non-covalently.</text>
</comment>
<evidence type="ECO:0000259" key="21">
    <source>
        <dbReference type="PROSITE" id="PS51003"/>
    </source>
</evidence>
<dbReference type="EMBL" id="KR270641">
    <property type="protein sequence ID" value="ALJ93725.1"/>
    <property type="molecule type" value="Genomic_DNA"/>
</dbReference>
<evidence type="ECO:0000256" key="4">
    <source>
        <dbReference type="ARBA" id="ARBA00013531"/>
    </source>
</evidence>
<feature type="transmembrane region" description="Helical" evidence="19">
    <location>
        <begin position="118"/>
        <end position="138"/>
    </location>
</feature>
<evidence type="ECO:0000256" key="17">
    <source>
        <dbReference type="PIRSR" id="PIRSR038885-1"/>
    </source>
</evidence>
<evidence type="ECO:0000259" key="20">
    <source>
        <dbReference type="PROSITE" id="PS51002"/>
    </source>
</evidence>
<dbReference type="Pfam" id="PF00032">
    <property type="entry name" value="Cytochrom_B_C"/>
    <property type="match status" value="1"/>
</dbReference>
<evidence type="ECO:0000256" key="15">
    <source>
        <dbReference type="ARBA" id="ARBA00023128"/>
    </source>
</evidence>
<gene>
    <name evidence="22" type="primary">CYTB</name>
</gene>
<feature type="binding site" description="axial binding residue" evidence="18">
    <location>
        <position position="102"/>
    </location>
    <ligand>
        <name>heme b</name>
        <dbReference type="ChEBI" id="CHEBI:60344"/>
        <label>b566</label>
    </ligand>
    <ligandPart>
        <name>Fe</name>
        <dbReference type="ChEBI" id="CHEBI:18248"/>
    </ligandPart>
</feature>
<dbReference type="PROSITE" id="PS51002">
    <property type="entry name" value="CYTB_NTER"/>
    <property type="match status" value="1"/>
</dbReference>
<feature type="transmembrane region" description="Helical" evidence="19">
    <location>
        <begin position="296"/>
        <end position="316"/>
    </location>
</feature>
<dbReference type="SUPFAM" id="SSF81342">
    <property type="entry name" value="Transmembrane di-heme cytochromes"/>
    <property type="match status" value="1"/>
</dbReference>
<protein>
    <recommendedName>
        <fullName evidence="4 19">Cytochrome b</fullName>
    </recommendedName>
</protein>
<keyword evidence="13 18" id="KW-0408">Iron</keyword>
<feature type="binding site" description="axial binding residue" evidence="18">
    <location>
        <position position="88"/>
    </location>
    <ligand>
        <name>heme b</name>
        <dbReference type="ChEBI" id="CHEBI:60344"/>
        <label>b562</label>
    </ligand>
    <ligandPart>
        <name>Fe</name>
        <dbReference type="ChEBI" id="CHEBI:18248"/>
    </ligandPart>
</feature>
<feature type="binding site" description="axial binding residue" evidence="18">
    <location>
        <position position="187"/>
    </location>
    <ligand>
        <name>heme b</name>
        <dbReference type="ChEBI" id="CHEBI:60344"/>
        <label>b562</label>
    </ligand>
    <ligandPart>
        <name>Fe</name>
        <dbReference type="ChEBI" id="CHEBI:18248"/>
    </ligandPart>
</feature>
<dbReference type="InterPro" id="IPR030689">
    <property type="entry name" value="Cytochrome_b"/>
</dbReference>
<feature type="transmembrane region" description="Helical" evidence="19">
    <location>
        <begin position="328"/>
        <end position="348"/>
    </location>
</feature>
<keyword evidence="15 19" id="KW-0496">Mitochondrion</keyword>
<comment type="subunit">
    <text evidence="3">The main subunits of complex b-c1 are: cytochrome b, cytochrome c1 and the Rieske protein.</text>
</comment>
<dbReference type="GO" id="GO:0005743">
    <property type="term" value="C:mitochondrial inner membrane"/>
    <property type="evidence" value="ECO:0007669"/>
    <property type="project" value="UniProtKB-SubCell"/>
</dbReference>
<keyword evidence="6 18" id="KW-0349">Heme</keyword>
<dbReference type="InterPro" id="IPR005798">
    <property type="entry name" value="Cyt_b/b6_C"/>
</dbReference>
<keyword evidence="14" id="KW-0830">Ubiquinone</keyword>
<dbReference type="GO" id="GO:0045275">
    <property type="term" value="C:respiratory chain complex III"/>
    <property type="evidence" value="ECO:0007669"/>
    <property type="project" value="InterPro"/>
</dbReference>
<comment type="similarity">
    <text evidence="19">Belongs to the cytochrome b family.</text>
</comment>
<keyword evidence="9 18" id="KW-0479">Metal-binding</keyword>
<dbReference type="InterPro" id="IPR048259">
    <property type="entry name" value="Cytochrome_b_N_euk/bac"/>
</dbReference>
<keyword evidence="16 19" id="KW-0472">Membrane</keyword>
<comment type="cofactor">
    <cofactor evidence="19">
        <name>heme b</name>
        <dbReference type="ChEBI" id="CHEBI:60344"/>
    </cofactor>
    <text evidence="19">Binds 2 heme groups non-covalently.</text>
</comment>
<sequence>MSFKLLKNLFSLGMMMLKLYKGVIYLPTPVNISIWWNFGSMLGLMLLNQIISGLFLSMHYCPNIDMAFISVIHIMQDVKYGWEMRWIHSNGASIYFIFMYIHIFRGLYYGSYNFMKPWGVGVLILLISMATAFVGYVLPWGQMSFWGATVITNLMSAIPYLGLMIVKWLWGGFSINNATLNRFYSFHFILPIIIMFMVLIHLYFLHETGSSNPMGVGSDYYKIYFHMYFSWKDLIGFIIMFFMILILVFMYPFSLGDPDNFIMANPMVTPIHIKPEWYFLFAYAILRSIPNKLSGVLALLMSILVLLMLIFIDIGLFKSLKFYPLSQIYYWLFLNICILLTWVGGMPIEWPYEMLGQILSVMYFMYFMLNMMLMKLWDKIIFKY</sequence>
<dbReference type="CDD" id="cd00290">
    <property type="entry name" value="cytochrome_b_C"/>
    <property type="match status" value="1"/>
</dbReference>
<feature type="transmembrane region" description="Helical" evidence="19">
    <location>
        <begin position="234"/>
        <end position="253"/>
    </location>
</feature>
<evidence type="ECO:0000256" key="14">
    <source>
        <dbReference type="ARBA" id="ARBA00023075"/>
    </source>
</evidence>
<geneLocation type="mitochondrion" evidence="22"/>
<organism evidence="22">
    <name type="scientific">Ettchellsia sinica</name>
    <dbReference type="NCBI Taxonomy" id="1738633"/>
    <lineage>
        <taxon>Eukaryota</taxon>
        <taxon>Metazoa</taxon>
        <taxon>Ecdysozoa</taxon>
        <taxon>Arthropoda</taxon>
        <taxon>Hexapoda</taxon>
        <taxon>Insecta</taxon>
        <taxon>Pterygota</taxon>
        <taxon>Neoptera</taxon>
        <taxon>Endopterygota</taxon>
        <taxon>Hymenoptera</taxon>
        <taxon>Apocrita</taxon>
        <taxon>Megalyroidea</taxon>
        <taxon>Megalyridae</taxon>
        <taxon>Ettchellsia</taxon>
    </lineage>
</organism>
<dbReference type="GO" id="GO:0046872">
    <property type="term" value="F:metal ion binding"/>
    <property type="evidence" value="ECO:0007669"/>
    <property type="project" value="UniProtKB-UniRule"/>
</dbReference>
<feature type="transmembrane region" description="Helical" evidence="19">
    <location>
        <begin position="92"/>
        <end position="112"/>
    </location>
</feature>